<organism evidence="1 2">
    <name type="scientific">Pistacia integerrima</name>
    <dbReference type="NCBI Taxonomy" id="434235"/>
    <lineage>
        <taxon>Eukaryota</taxon>
        <taxon>Viridiplantae</taxon>
        <taxon>Streptophyta</taxon>
        <taxon>Embryophyta</taxon>
        <taxon>Tracheophyta</taxon>
        <taxon>Spermatophyta</taxon>
        <taxon>Magnoliopsida</taxon>
        <taxon>eudicotyledons</taxon>
        <taxon>Gunneridae</taxon>
        <taxon>Pentapetalae</taxon>
        <taxon>rosids</taxon>
        <taxon>malvids</taxon>
        <taxon>Sapindales</taxon>
        <taxon>Anacardiaceae</taxon>
        <taxon>Pistacia</taxon>
    </lineage>
</organism>
<gene>
    <name evidence="1" type="ORF">Pint_21864</name>
</gene>
<proteinExistence type="predicted"/>
<accession>A0ACC0X9L7</accession>
<keyword evidence="2" id="KW-1185">Reference proteome</keyword>
<evidence type="ECO:0000313" key="1">
    <source>
        <dbReference type="EMBL" id="KAJ0013988.1"/>
    </source>
</evidence>
<dbReference type="Proteomes" id="UP001163603">
    <property type="component" value="Chromosome 13"/>
</dbReference>
<sequence length="419" mass="44843">MLFRTQRIPSLFTKIRCMSNIPENSVYGGPKPQNPNQRVTLTHLRQKHKKGEPITVVTAYDYPSAVHLDTAGIDVCLVGDSAAMVVHGHDTTLPINLDEMLVHCRAVARGAKTPLLVGDLPFGSYESSSNQVRFMFGVVGFMFGDGGSFAYEQAVDTAVRILKEGGMDAIKLEGGSPSRITAAKAIVEAGIAVMGHVGLTPQAISVLGGFRPQGKNVASAVKVVETALALQEVGCFSVVLECVPPVVAAAATSALRIPTIGIGAGPFCSGQGVVYAYMILVLIEPWALTSLSGAISSWVTGRLNIDQYPLRGNFTDPVEVFYKVLVYHDLLGMLQHPHHAKVTPKFCKQYACVGDVINKALSDYKEEVMNGSFPGPAHTPYKITDTEVNKFANELQKLGLDKAAAVVAEKINTSSNSKD</sequence>
<name>A0ACC0X9L7_9ROSI</name>
<reference evidence="2" key="1">
    <citation type="journal article" date="2023" name="G3 (Bethesda)">
        <title>Genome assembly and association tests identify interacting loci associated with vigor, precocity, and sex in interspecific pistachio rootstocks.</title>
        <authorList>
            <person name="Palmer W."/>
            <person name="Jacygrad E."/>
            <person name="Sagayaradj S."/>
            <person name="Cavanaugh K."/>
            <person name="Han R."/>
            <person name="Bertier L."/>
            <person name="Beede B."/>
            <person name="Kafkas S."/>
            <person name="Golino D."/>
            <person name="Preece J."/>
            <person name="Michelmore R."/>
        </authorList>
    </citation>
    <scope>NUCLEOTIDE SEQUENCE [LARGE SCALE GENOMIC DNA]</scope>
</reference>
<evidence type="ECO:0000313" key="2">
    <source>
        <dbReference type="Proteomes" id="UP001163603"/>
    </source>
</evidence>
<dbReference type="EMBL" id="CM047748">
    <property type="protein sequence ID" value="KAJ0013988.1"/>
    <property type="molecule type" value="Genomic_DNA"/>
</dbReference>
<comment type="caution">
    <text evidence="1">The sequence shown here is derived from an EMBL/GenBank/DDBJ whole genome shotgun (WGS) entry which is preliminary data.</text>
</comment>
<protein>
    <submittedName>
        <fullName evidence="1">Uncharacterized protein</fullName>
    </submittedName>
</protein>